<keyword evidence="1" id="KW-0732">Signal</keyword>
<feature type="signal peptide" evidence="1">
    <location>
        <begin position="1"/>
        <end position="22"/>
    </location>
</feature>
<dbReference type="OrthoDB" id="9100837at2"/>
<organism evidence="2 3">
    <name type="scientific">Paraburkholderia dinghuensis</name>
    <dbReference type="NCBI Taxonomy" id="2305225"/>
    <lineage>
        <taxon>Bacteria</taxon>
        <taxon>Pseudomonadati</taxon>
        <taxon>Pseudomonadota</taxon>
        <taxon>Betaproteobacteria</taxon>
        <taxon>Burkholderiales</taxon>
        <taxon>Burkholderiaceae</taxon>
        <taxon>Paraburkholderia</taxon>
    </lineage>
</organism>
<gene>
    <name evidence="2" type="ORF">D1Y85_23140</name>
</gene>
<dbReference type="EMBL" id="RQIS01000021">
    <property type="protein sequence ID" value="RQH01664.1"/>
    <property type="molecule type" value="Genomic_DNA"/>
</dbReference>
<dbReference type="Pfam" id="PF13663">
    <property type="entry name" value="DUF4148"/>
    <property type="match status" value="1"/>
</dbReference>
<sequence>MNIRILIVAIATAISLPVVAHAQSDASGTTRAQVRQEIVQLERVGYQPARLDNANYPDDILAAEARIRAAGGANSYAVNAVGGATDGHSDSGIRLVASGSQSQLFSHH</sequence>
<name>A0A3N6MCM6_9BURK</name>
<dbReference type="RefSeq" id="WP_124153409.1">
    <property type="nucleotide sequence ID" value="NZ_RQIS01000021.1"/>
</dbReference>
<evidence type="ECO:0000256" key="1">
    <source>
        <dbReference type="SAM" id="SignalP"/>
    </source>
</evidence>
<keyword evidence="3" id="KW-1185">Reference proteome</keyword>
<proteinExistence type="predicted"/>
<dbReference type="InterPro" id="IPR025421">
    <property type="entry name" value="DUF4148"/>
</dbReference>
<dbReference type="AlphaFoldDB" id="A0A3N6MCM6"/>
<evidence type="ECO:0000313" key="3">
    <source>
        <dbReference type="Proteomes" id="UP000272778"/>
    </source>
</evidence>
<comment type="caution">
    <text evidence="2">The sequence shown here is derived from an EMBL/GenBank/DDBJ whole genome shotgun (WGS) entry which is preliminary data.</text>
</comment>
<dbReference type="Proteomes" id="UP000272778">
    <property type="component" value="Unassembled WGS sequence"/>
</dbReference>
<feature type="chain" id="PRO_5018104222" evidence="1">
    <location>
        <begin position="23"/>
        <end position="108"/>
    </location>
</feature>
<evidence type="ECO:0000313" key="2">
    <source>
        <dbReference type="EMBL" id="RQH01664.1"/>
    </source>
</evidence>
<accession>A0A3N6MCM6</accession>
<protein>
    <submittedName>
        <fullName evidence="2">DUF4148 domain-containing protein</fullName>
    </submittedName>
</protein>
<reference evidence="2 3" key="1">
    <citation type="submission" date="2018-11" db="EMBL/GenBank/DDBJ databases">
        <title>Paraburkholderia sp. DHOA04, isolated from soil.</title>
        <authorList>
            <person name="Gao Z.-H."/>
            <person name="Qiu L.-H."/>
            <person name="Fu J.-C."/>
        </authorList>
    </citation>
    <scope>NUCLEOTIDE SEQUENCE [LARGE SCALE GENOMIC DNA]</scope>
    <source>
        <strain evidence="2 3">DHOA04</strain>
    </source>
</reference>